<gene>
    <name evidence="2" type="ORF">SAMN05660349_00132</name>
</gene>
<evidence type="ECO:0000313" key="3">
    <source>
        <dbReference type="Proteomes" id="UP000190852"/>
    </source>
</evidence>
<accession>A0A1T4ZUC5</accession>
<name>A0A1T4ZUC5_9BACT</name>
<evidence type="ECO:0008006" key="4">
    <source>
        <dbReference type="Google" id="ProtNLM"/>
    </source>
</evidence>
<keyword evidence="1" id="KW-1133">Transmembrane helix</keyword>
<feature type="transmembrane region" description="Helical" evidence="1">
    <location>
        <begin position="12"/>
        <end position="29"/>
    </location>
</feature>
<sequence length="115" mass="14244">MRFIRVIMSKTFMLPDDIIGITFFPFIIMRKSYFDEMPEGVKTMMINHEKIHVAQQKEMLVVFFYLWYFIEWAIRLLIRQPHAYRNISFEAECYAHQKNPEYLKTRKRWAFMDYL</sequence>
<evidence type="ECO:0000313" key="2">
    <source>
        <dbReference type="EMBL" id="SKB26298.1"/>
    </source>
</evidence>
<dbReference type="Proteomes" id="UP000190852">
    <property type="component" value="Unassembled WGS sequence"/>
</dbReference>
<reference evidence="3" key="1">
    <citation type="submission" date="2017-02" db="EMBL/GenBank/DDBJ databases">
        <authorList>
            <person name="Varghese N."/>
            <person name="Submissions S."/>
        </authorList>
    </citation>
    <scope>NUCLEOTIDE SEQUENCE [LARGE SCALE GENOMIC DNA]</scope>
    <source>
        <strain evidence="3">DSM 24967</strain>
    </source>
</reference>
<keyword evidence="3" id="KW-1185">Reference proteome</keyword>
<keyword evidence="1" id="KW-0472">Membrane</keyword>
<organism evidence="2 3">
    <name type="scientific">Parabacteroides chartae</name>
    <dbReference type="NCBI Taxonomy" id="1037355"/>
    <lineage>
        <taxon>Bacteria</taxon>
        <taxon>Pseudomonadati</taxon>
        <taxon>Bacteroidota</taxon>
        <taxon>Bacteroidia</taxon>
        <taxon>Bacteroidales</taxon>
        <taxon>Tannerellaceae</taxon>
        <taxon>Parabacteroides</taxon>
    </lineage>
</organism>
<proteinExistence type="predicted"/>
<protein>
    <recommendedName>
        <fullName evidence="4">DUF4157 domain-containing protein</fullName>
    </recommendedName>
</protein>
<dbReference type="EMBL" id="FUYQ01000001">
    <property type="protein sequence ID" value="SKB26298.1"/>
    <property type="molecule type" value="Genomic_DNA"/>
</dbReference>
<keyword evidence="1" id="KW-0812">Transmembrane</keyword>
<feature type="transmembrane region" description="Helical" evidence="1">
    <location>
        <begin position="59"/>
        <end position="78"/>
    </location>
</feature>
<evidence type="ECO:0000256" key="1">
    <source>
        <dbReference type="SAM" id="Phobius"/>
    </source>
</evidence>
<dbReference type="AlphaFoldDB" id="A0A1T4ZUC5"/>